<dbReference type="GO" id="GO:0005634">
    <property type="term" value="C:nucleus"/>
    <property type="evidence" value="ECO:0007669"/>
    <property type="project" value="UniProtKB-SubCell"/>
</dbReference>
<dbReference type="GO" id="GO:0000981">
    <property type="term" value="F:DNA-binding transcription factor activity, RNA polymerase II-specific"/>
    <property type="evidence" value="ECO:0007669"/>
    <property type="project" value="InterPro"/>
</dbReference>
<comment type="subcellular location">
    <subcellularLocation>
        <location evidence="1">Nucleus</location>
    </subcellularLocation>
</comment>
<dbReference type="SUPFAM" id="SSF57701">
    <property type="entry name" value="Zn2/Cys6 DNA-binding domain"/>
    <property type="match status" value="1"/>
</dbReference>
<dbReference type="Pfam" id="PF11951">
    <property type="entry name" value="Fungal_trans_2"/>
    <property type="match status" value="1"/>
</dbReference>
<reference evidence="8" key="1">
    <citation type="journal article" date="2020" name="Front. Microbiol.">
        <title>Gene regulatory networks of Penicillium echinulatum 2HH and Penicillium oxalicum 114-2 inferred by a computational biology approach.</title>
        <authorList>
            <person name="Lenz A.R."/>
            <person name="Galan-Vasquez E."/>
            <person name="Balbinot E."/>
            <person name="De Abreu F.P."/>
            <person name="De Oliveira N.S."/>
            <person name="Da Rosa L.O."/>
            <person name="De Avila E Silva S."/>
            <person name="Camassola M."/>
            <person name="Dillon A.J.P."/>
            <person name="Perez-Rueda E."/>
        </authorList>
    </citation>
    <scope>NUCLEOTIDE SEQUENCE</scope>
    <source>
        <strain evidence="8">S1M29</strain>
    </source>
</reference>
<dbReference type="Pfam" id="PF00172">
    <property type="entry name" value="Zn_clus"/>
    <property type="match status" value="1"/>
</dbReference>
<keyword evidence="2" id="KW-0805">Transcription regulation</keyword>
<dbReference type="PANTHER" id="PTHR37534:SF8">
    <property type="entry name" value="ZN(II)2CYS6 TRANSCRIPTION FACTOR (EUROFUNG)"/>
    <property type="match status" value="1"/>
</dbReference>
<feature type="domain" description="Zn(2)-C6 fungal-type" evidence="7">
    <location>
        <begin position="8"/>
        <end position="36"/>
    </location>
</feature>
<dbReference type="PROSITE" id="PS50048">
    <property type="entry name" value="ZN2_CY6_FUNGAL_2"/>
    <property type="match status" value="1"/>
</dbReference>
<dbReference type="SMART" id="SM00066">
    <property type="entry name" value="GAL4"/>
    <property type="match status" value="1"/>
</dbReference>
<dbReference type="InterPro" id="IPR021858">
    <property type="entry name" value="Fun_TF"/>
</dbReference>
<dbReference type="PANTHER" id="PTHR37534">
    <property type="entry name" value="TRANSCRIPTIONAL ACTIVATOR PROTEIN UGA3"/>
    <property type="match status" value="1"/>
</dbReference>
<feature type="compositionally biased region" description="Polar residues" evidence="6">
    <location>
        <begin position="68"/>
        <end position="77"/>
    </location>
</feature>
<dbReference type="InterPro" id="IPR001138">
    <property type="entry name" value="Zn2Cys6_DnaBD"/>
</dbReference>
<evidence type="ECO:0000313" key="8">
    <source>
        <dbReference type="EMBL" id="KAF7718838.1"/>
    </source>
</evidence>
<dbReference type="PROSITE" id="PS00463">
    <property type="entry name" value="ZN2_CY6_FUNGAL_1"/>
    <property type="match status" value="1"/>
</dbReference>
<protein>
    <submittedName>
        <fullName evidence="8">Acriflavine sensitivity control protein acr-2</fullName>
    </submittedName>
</protein>
<keyword evidence="9" id="KW-1185">Reference proteome</keyword>
<proteinExistence type="predicted"/>
<dbReference type="GO" id="GO:0008270">
    <property type="term" value="F:zinc ion binding"/>
    <property type="evidence" value="ECO:0007669"/>
    <property type="project" value="InterPro"/>
</dbReference>
<accession>A0A8J8W6Y9</accession>
<dbReference type="AlphaFoldDB" id="A0A8J8W6Y9"/>
<keyword evidence="5" id="KW-0539">Nucleus</keyword>
<dbReference type="Proteomes" id="UP000631181">
    <property type="component" value="Unassembled WGS sequence"/>
</dbReference>
<keyword evidence="4" id="KW-0804">Transcription</keyword>
<comment type="caution">
    <text evidence="8">The sequence shown here is derived from an EMBL/GenBank/DDBJ whole genome shotgun (WGS) entry which is preliminary data.</text>
</comment>
<evidence type="ECO:0000256" key="1">
    <source>
        <dbReference type="ARBA" id="ARBA00004123"/>
    </source>
</evidence>
<dbReference type="GO" id="GO:0045944">
    <property type="term" value="P:positive regulation of transcription by RNA polymerase II"/>
    <property type="evidence" value="ECO:0007669"/>
    <property type="project" value="TreeGrafter"/>
</dbReference>
<sequence length="522" mass="57910">MNSVIDGPCYTCRNRRIQCDQSGVPCGKCRSAGLACLDKRPLKWVKGVAIRGKLQGHVYGTLDDPSPGKQNGRQGSAHQRRALRQVQSSGTILGDHSGPYSLRQAPVRTLAIPDPALSGLDDVSKYYLDYYKERICQLFIVRDTTRNPFRQLIALSLISPVLSKALLALAARHRANQCQTFHELTSPIPPEQVTADRRALVLKHQAIAALSRAVADPISSRQDSTLASVFLLVFLDLVESGSDGWNFHLEGAKNLVASLQPQSEPQAGINQGRGQTLHGILTFIAKQIKVIGTLGATFVRPRTLSGFVIPEHEEALLSETTDTSFLGCPDHILHVMHSLSIQRDILFSPTIDPLMVETHARRTHELVRTCEEFDCYAWVAQLQKVSSSARERGSLTLLARSFKVGTIIYGKRILDAMTAYTTQLVALVSELLDVLKDLQNDWAMFKCVLWPIFVAGLESSTQTERHIVQTLLEKFWNATSCLNAVNAAKTLQAYWFQADASGVGQSRWIFDIGQLGRDWLWI</sequence>
<evidence type="ECO:0000256" key="2">
    <source>
        <dbReference type="ARBA" id="ARBA00023015"/>
    </source>
</evidence>
<gene>
    <name evidence="8" type="ORF">PECM_000757</name>
</gene>
<keyword evidence="3" id="KW-0238">DNA-binding</keyword>
<organism evidence="8 9">
    <name type="scientific">Penicillium ucsense</name>
    <dbReference type="NCBI Taxonomy" id="2839758"/>
    <lineage>
        <taxon>Eukaryota</taxon>
        <taxon>Fungi</taxon>
        <taxon>Dikarya</taxon>
        <taxon>Ascomycota</taxon>
        <taxon>Pezizomycotina</taxon>
        <taxon>Eurotiomycetes</taxon>
        <taxon>Eurotiomycetidae</taxon>
        <taxon>Eurotiales</taxon>
        <taxon>Aspergillaceae</taxon>
        <taxon>Penicillium</taxon>
    </lineage>
</organism>
<name>A0A8J8W6Y9_9EURO</name>
<evidence type="ECO:0000256" key="4">
    <source>
        <dbReference type="ARBA" id="ARBA00023163"/>
    </source>
</evidence>
<evidence type="ECO:0000256" key="3">
    <source>
        <dbReference type="ARBA" id="ARBA00023125"/>
    </source>
</evidence>
<dbReference type="InterPro" id="IPR036864">
    <property type="entry name" value="Zn2-C6_fun-type_DNA-bd_sf"/>
</dbReference>
<dbReference type="GO" id="GO:0000976">
    <property type="term" value="F:transcription cis-regulatory region binding"/>
    <property type="evidence" value="ECO:0007669"/>
    <property type="project" value="TreeGrafter"/>
</dbReference>
<evidence type="ECO:0000256" key="6">
    <source>
        <dbReference type="SAM" id="MobiDB-lite"/>
    </source>
</evidence>
<feature type="region of interest" description="Disordered" evidence="6">
    <location>
        <begin position="59"/>
        <end position="79"/>
    </location>
</feature>
<evidence type="ECO:0000259" key="7">
    <source>
        <dbReference type="PROSITE" id="PS50048"/>
    </source>
</evidence>
<dbReference type="OrthoDB" id="5130013at2759"/>
<evidence type="ECO:0000313" key="9">
    <source>
        <dbReference type="Proteomes" id="UP000631181"/>
    </source>
</evidence>
<dbReference type="CDD" id="cd00067">
    <property type="entry name" value="GAL4"/>
    <property type="match status" value="1"/>
</dbReference>
<evidence type="ECO:0000256" key="5">
    <source>
        <dbReference type="ARBA" id="ARBA00023242"/>
    </source>
</evidence>
<dbReference type="EMBL" id="WIWV01000011">
    <property type="protein sequence ID" value="KAF7718838.1"/>
    <property type="molecule type" value="Genomic_DNA"/>
</dbReference>